<dbReference type="GO" id="GO:0006289">
    <property type="term" value="P:nucleotide-excision repair"/>
    <property type="evidence" value="ECO:0007669"/>
    <property type="project" value="InterPro"/>
</dbReference>
<evidence type="ECO:0000256" key="10">
    <source>
        <dbReference type="SAM" id="MobiDB-lite"/>
    </source>
</evidence>
<reference evidence="12 13" key="1">
    <citation type="submission" date="2024-03" db="EMBL/GenBank/DDBJ databases">
        <title>The Acrasis kona genome and developmental transcriptomes reveal deep origins of eukaryotic multicellular pathways.</title>
        <authorList>
            <person name="Sheikh S."/>
            <person name="Fu C.-J."/>
            <person name="Brown M.W."/>
            <person name="Baldauf S.L."/>
        </authorList>
    </citation>
    <scope>NUCLEOTIDE SEQUENCE [LARGE SCALE GENOMIC DNA]</scope>
    <source>
        <strain evidence="12 13">ATCC MYA-3509</strain>
    </source>
</reference>
<dbReference type="InterPro" id="IPR011257">
    <property type="entry name" value="DNA_glycosylase"/>
</dbReference>
<dbReference type="Gene3D" id="1.10.340.30">
    <property type="entry name" value="Hypothetical protein, domain 2"/>
    <property type="match status" value="1"/>
</dbReference>
<evidence type="ECO:0000313" key="12">
    <source>
        <dbReference type="EMBL" id="KAL0479701.1"/>
    </source>
</evidence>
<dbReference type="InterPro" id="IPR023170">
    <property type="entry name" value="HhH_base_excis_C"/>
</dbReference>
<keyword evidence="4" id="KW-0378">Hydrolase</keyword>
<feature type="compositionally biased region" description="Acidic residues" evidence="10">
    <location>
        <begin position="381"/>
        <end position="397"/>
    </location>
</feature>
<keyword evidence="7" id="KW-0511">Multifunctional enzyme</keyword>
<dbReference type="CDD" id="cd00056">
    <property type="entry name" value="ENDO3c"/>
    <property type="match status" value="1"/>
</dbReference>
<dbReference type="PANTHER" id="PTHR10242:SF2">
    <property type="entry name" value="N-GLYCOSYLASE_DNA LYASE"/>
    <property type="match status" value="1"/>
</dbReference>
<comment type="caution">
    <text evidence="12">The sequence shown here is derived from an EMBL/GenBank/DDBJ whole genome shotgun (WGS) entry which is preliminary data.</text>
</comment>
<dbReference type="Pfam" id="PF07934">
    <property type="entry name" value="OGG_N"/>
    <property type="match status" value="1"/>
</dbReference>
<dbReference type="SUPFAM" id="SSF48150">
    <property type="entry name" value="DNA-glycosylase"/>
    <property type="match status" value="1"/>
</dbReference>
<evidence type="ECO:0000313" key="13">
    <source>
        <dbReference type="Proteomes" id="UP001431209"/>
    </source>
</evidence>
<dbReference type="GO" id="GO:0003684">
    <property type="term" value="F:damaged DNA binding"/>
    <property type="evidence" value="ECO:0007669"/>
    <property type="project" value="InterPro"/>
</dbReference>
<keyword evidence="13" id="KW-1185">Reference proteome</keyword>
<keyword evidence="5" id="KW-0234">DNA repair</keyword>
<dbReference type="Gene3D" id="1.10.1670.10">
    <property type="entry name" value="Helix-hairpin-Helix base-excision DNA repair enzymes (C-terminal)"/>
    <property type="match status" value="1"/>
</dbReference>
<dbReference type="GO" id="GO:0005634">
    <property type="term" value="C:nucleus"/>
    <property type="evidence" value="ECO:0007669"/>
    <property type="project" value="TreeGrafter"/>
</dbReference>
<dbReference type="Proteomes" id="UP001431209">
    <property type="component" value="Unassembled WGS sequence"/>
</dbReference>
<dbReference type="AlphaFoldDB" id="A0AAW2YRZ1"/>
<dbReference type="InterPro" id="IPR012904">
    <property type="entry name" value="OGG_N"/>
</dbReference>
<evidence type="ECO:0000256" key="7">
    <source>
        <dbReference type="ARBA" id="ARBA00023268"/>
    </source>
</evidence>
<evidence type="ECO:0000256" key="1">
    <source>
        <dbReference type="ARBA" id="ARBA00010679"/>
    </source>
</evidence>
<dbReference type="GO" id="GO:0034039">
    <property type="term" value="F:8-oxo-7,8-dihydroguanine DNA N-glycosylase activity"/>
    <property type="evidence" value="ECO:0007669"/>
    <property type="project" value="TreeGrafter"/>
</dbReference>
<proteinExistence type="inferred from homology"/>
<evidence type="ECO:0000256" key="8">
    <source>
        <dbReference type="ARBA" id="ARBA00023295"/>
    </source>
</evidence>
<name>A0AAW2YRZ1_9EUKA</name>
<comment type="similarity">
    <text evidence="1">Belongs to the type-1 OGG1 family.</text>
</comment>
<dbReference type="InterPro" id="IPR052054">
    <property type="entry name" value="Oxidative_DNA_repair_enzyme"/>
</dbReference>
<evidence type="ECO:0000256" key="6">
    <source>
        <dbReference type="ARBA" id="ARBA00023239"/>
    </source>
</evidence>
<dbReference type="EC" id="4.2.99.18" evidence="2"/>
<keyword evidence="6 12" id="KW-0456">Lyase</keyword>
<evidence type="ECO:0000259" key="11">
    <source>
        <dbReference type="SMART" id="SM00478"/>
    </source>
</evidence>
<dbReference type="SUPFAM" id="SSF55945">
    <property type="entry name" value="TATA-box binding protein-like"/>
    <property type="match status" value="1"/>
</dbReference>
<dbReference type="InterPro" id="IPR003265">
    <property type="entry name" value="HhH-GPD_domain"/>
</dbReference>
<feature type="domain" description="HhH-GPD" evidence="11">
    <location>
        <begin position="150"/>
        <end position="333"/>
    </location>
</feature>
<evidence type="ECO:0000256" key="2">
    <source>
        <dbReference type="ARBA" id="ARBA00012720"/>
    </source>
</evidence>
<feature type="region of interest" description="Disordered" evidence="10">
    <location>
        <begin position="375"/>
        <end position="397"/>
    </location>
</feature>
<dbReference type="Pfam" id="PF00730">
    <property type="entry name" value="HhH-GPD"/>
    <property type="match status" value="1"/>
</dbReference>
<evidence type="ECO:0000256" key="5">
    <source>
        <dbReference type="ARBA" id="ARBA00023204"/>
    </source>
</evidence>
<protein>
    <recommendedName>
        <fullName evidence="2">DNA-(apurinic or apyrimidinic site) lyase</fullName>
        <ecNumber evidence="2">4.2.99.18</ecNumber>
    </recommendedName>
</protein>
<comment type="catalytic activity">
    <reaction evidence="9">
        <text>2'-deoxyribonucleotide-(2'-deoxyribose 5'-phosphate)-2'-deoxyribonucleotide-DNA = a 3'-end 2'-deoxyribonucleotide-(2,3-dehydro-2,3-deoxyribose 5'-phosphate)-DNA + a 5'-end 5'-phospho-2'-deoxyribonucleoside-DNA + H(+)</text>
        <dbReference type="Rhea" id="RHEA:66592"/>
        <dbReference type="Rhea" id="RHEA-COMP:13180"/>
        <dbReference type="Rhea" id="RHEA-COMP:16897"/>
        <dbReference type="Rhea" id="RHEA-COMP:17067"/>
        <dbReference type="ChEBI" id="CHEBI:15378"/>
        <dbReference type="ChEBI" id="CHEBI:136412"/>
        <dbReference type="ChEBI" id="CHEBI:157695"/>
        <dbReference type="ChEBI" id="CHEBI:167181"/>
        <dbReference type="EC" id="4.2.99.18"/>
    </reaction>
</comment>
<accession>A0AAW2YRZ1</accession>
<dbReference type="PANTHER" id="PTHR10242">
    <property type="entry name" value="8-OXOGUANINE DNA GLYCOSYLASE"/>
    <property type="match status" value="1"/>
</dbReference>
<keyword evidence="8" id="KW-0326">Glycosidase</keyword>
<dbReference type="EMBL" id="JAOPGA020000587">
    <property type="protein sequence ID" value="KAL0479701.1"/>
    <property type="molecule type" value="Genomic_DNA"/>
</dbReference>
<dbReference type="GO" id="GO:0140078">
    <property type="term" value="F:class I DNA-(apurinic or apyrimidinic site) endonuclease activity"/>
    <property type="evidence" value="ECO:0007669"/>
    <property type="project" value="UniProtKB-EC"/>
</dbReference>
<sequence length="448" mass="51951">MNCPLINGIVITNIPVIRHAWNSLRIPSCELRLDMTLLCGQVFTWQKRTLNDNTSAYFGVIDGSVVEMREEEDDVLYRQLQFDPTEKVDDKLTDKIRSFFNYSDDGVKLKTLFKEYAEIDPHIFARIYKYYPGVRVITQDPFECLICFICSANNNVSRITLMITRMCQKYGSLIGELNDSDFAPISFFRFPNLQQLSTATEQELRDLGFGYRAKYIVKTVRMLIEQQEKIGSDFLMAMRNEPDRNIVIDALCKFQGVGCKVASCIALYSLEKFDCVPLDVHVLRLARIHYTSLMNEDDMVLLDVKGSVNAQKQKKIMDLFVSVFGKNAGWAQMVLYGCQLAAFKTRMPEELRKDIFAEDQAKAKELAKKKKKIKKEKVKEEIEEDEDEEDEEIEEQSIENLDVKREIVKKELSEYDETFSSTRVTRSRSRALKEIYCLEESPQKKIKK</sequence>
<evidence type="ECO:0000256" key="3">
    <source>
        <dbReference type="ARBA" id="ARBA00022763"/>
    </source>
</evidence>
<evidence type="ECO:0000256" key="4">
    <source>
        <dbReference type="ARBA" id="ARBA00022801"/>
    </source>
</evidence>
<keyword evidence="3" id="KW-0227">DNA damage</keyword>
<dbReference type="GO" id="GO:0006285">
    <property type="term" value="P:base-excision repair, AP site formation"/>
    <property type="evidence" value="ECO:0007669"/>
    <property type="project" value="TreeGrafter"/>
</dbReference>
<dbReference type="SMART" id="SM00478">
    <property type="entry name" value="ENDO3c"/>
    <property type="match status" value="1"/>
</dbReference>
<organism evidence="12 13">
    <name type="scientific">Acrasis kona</name>
    <dbReference type="NCBI Taxonomy" id="1008807"/>
    <lineage>
        <taxon>Eukaryota</taxon>
        <taxon>Discoba</taxon>
        <taxon>Heterolobosea</taxon>
        <taxon>Tetramitia</taxon>
        <taxon>Eutetramitia</taxon>
        <taxon>Acrasidae</taxon>
        <taxon>Acrasis</taxon>
    </lineage>
</organism>
<dbReference type="Gene3D" id="3.30.310.40">
    <property type="match status" value="1"/>
</dbReference>
<gene>
    <name evidence="12" type="ORF">AKO1_001709</name>
</gene>
<evidence type="ECO:0000256" key="9">
    <source>
        <dbReference type="ARBA" id="ARBA00044632"/>
    </source>
</evidence>